<dbReference type="EMBL" id="JAHRIN010012442">
    <property type="protein sequence ID" value="MEQ2195835.1"/>
    <property type="molecule type" value="Genomic_DNA"/>
</dbReference>
<reference evidence="3 4" key="1">
    <citation type="submission" date="2021-06" db="EMBL/GenBank/DDBJ databases">
        <authorList>
            <person name="Palmer J.M."/>
        </authorList>
    </citation>
    <scope>NUCLEOTIDE SEQUENCE [LARGE SCALE GENOMIC DNA]</scope>
    <source>
        <strain evidence="3 4">XC_2019</strain>
        <tissue evidence="3">Muscle</tissue>
    </source>
</reference>
<dbReference type="PRINTS" id="PR00369">
    <property type="entry name" value="FLAVODOXIN"/>
</dbReference>
<sequence length="205" mass="22831">CVTKSVCVFLVATYTDGQPTENAEWFCKWVEEASTDFRYGNNFLKGLRYAVFGLGNSVYVGHYNTVGKNVDKWLWMLGGKRIMSRGEGDCNVVKSRNGSVQADFLAWKVKFLNRLKALSKGEKKSCSGNCKSGGSCKNKKKHGADEEERAAVQDNGSEVDLIESSSEDEESVLPDEKISRSVVDVEDLGNIMTNIKKAKVRFHPR</sequence>
<dbReference type="PROSITE" id="PS50902">
    <property type="entry name" value="FLAVODOXIN_LIKE"/>
    <property type="match status" value="1"/>
</dbReference>
<evidence type="ECO:0000256" key="1">
    <source>
        <dbReference type="SAM" id="MobiDB-lite"/>
    </source>
</evidence>
<evidence type="ECO:0000313" key="4">
    <source>
        <dbReference type="Proteomes" id="UP001434883"/>
    </source>
</evidence>
<feature type="region of interest" description="Disordered" evidence="1">
    <location>
        <begin position="122"/>
        <end position="176"/>
    </location>
</feature>
<dbReference type="SUPFAM" id="SSF52218">
    <property type="entry name" value="Flavoproteins"/>
    <property type="match status" value="1"/>
</dbReference>
<gene>
    <name evidence="3" type="primary">TYW1_2</name>
    <name evidence="3" type="ORF">XENOCAPTIV_019125</name>
</gene>
<protein>
    <submittedName>
        <fullName evidence="3">S-adenosyl-L-methionine-dependent tRNA 4-demethylwyosine synthase</fullName>
    </submittedName>
</protein>
<dbReference type="PANTHER" id="PTHR13930">
    <property type="entry name" value="S-ADENOSYL-L-METHIONINE-DEPENDENT TRNA 4-DEMETHYLWYOSINE SYNTHASE"/>
    <property type="match status" value="1"/>
</dbReference>
<dbReference type="Gene3D" id="3.40.50.360">
    <property type="match status" value="1"/>
</dbReference>
<feature type="compositionally biased region" description="Low complexity" evidence="1">
    <location>
        <begin position="126"/>
        <end position="136"/>
    </location>
</feature>
<dbReference type="InterPro" id="IPR001094">
    <property type="entry name" value="Flavdoxin-like"/>
</dbReference>
<accession>A0ABV0QJ56</accession>
<dbReference type="InterPro" id="IPR029039">
    <property type="entry name" value="Flavoprotein-like_sf"/>
</dbReference>
<feature type="domain" description="Flavodoxin-like" evidence="2">
    <location>
        <begin position="1"/>
        <end position="112"/>
    </location>
</feature>
<organism evidence="3 4">
    <name type="scientific">Xenoophorus captivus</name>
    <dbReference type="NCBI Taxonomy" id="1517983"/>
    <lineage>
        <taxon>Eukaryota</taxon>
        <taxon>Metazoa</taxon>
        <taxon>Chordata</taxon>
        <taxon>Craniata</taxon>
        <taxon>Vertebrata</taxon>
        <taxon>Euteleostomi</taxon>
        <taxon>Actinopterygii</taxon>
        <taxon>Neopterygii</taxon>
        <taxon>Teleostei</taxon>
        <taxon>Neoteleostei</taxon>
        <taxon>Acanthomorphata</taxon>
        <taxon>Ovalentaria</taxon>
        <taxon>Atherinomorphae</taxon>
        <taxon>Cyprinodontiformes</taxon>
        <taxon>Goodeidae</taxon>
        <taxon>Xenoophorus</taxon>
    </lineage>
</organism>
<evidence type="ECO:0000313" key="3">
    <source>
        <dbReference type="EMBL" id="MEQ2195835.1"/>
    </source>
</evidence>
<keyword evidence="4" id="KW-1185">Reference proteome</keyword>
<proteinExistence type="predicted"/>
<dbReference type="PANTHER" id="PTHR13930:SF0">
    <property type="entry name" value="S-ADENOSYL-L-METHIONINE-DEPENDENT TRNA 4-DEMETHYLWYOSINE SYNTHASE TYW1-RELATED"/>
    <property type="match status" value="1"/>
</dbReference>
<evidence type="ECO:0000259" key="2">
    <source>
        <dbReference type="PROSITE" id="PS50902"/>
    </source>
</evidence>
<name>A0ABV0QJ56_9TELE</name>
<dbReference type="InterPro" id="IPR034556">
    <property type="entry name" value="tRNA_wybutosine-synthase"/>
</dbReference>
<dbReference type="Pfam" id="PF00258">
    <property type="entry name" value="Flavodoxin_1"/>
    <property type="match status" value="1"/>
</dbReference>
<comment type="caution">
    <text evidence="3">The sequence shown here is derived from an EMBL/GenBank/DDBJ whole genome shotgun (WGS) entry which is preliminary data.</text>
</comment>
<dbReference type="Proteomes" id="UP001434883">
    <property type="component" value="Unassembled WGS sequence"/>
</dbReference>
<dbReference type="InterPro" id="IPR008254">
    <property type="entry name" value="Flavodoxin/NO_synth"/>
</dbReference>
<feature type="non-terminal residue" evidence="3">
    <location>
        <position position="1"/>
    </location>
</feature>